<feature type="transmembrane region" description="Helical" evidence="6">
    <location>
        <begin position="470"/>
        <end position="488"/>
    </location>
</feature>
<dbReference type="Proteomes" id="UP001369815">
    <property type="component" value="Unassembled WGS sequence"/>
</dbReference>
<dbReference type="InterPro" id="IPR051788">
    <property type="entry name" value="MFS_Transporter"/>
</dbReference>
<feature type="region of interest" description="Disordered" evidence="5">
    <location>
        <begin position="17"/>
        <end position="85"/>
    </location>
</feature>
<keyword evidence="9" id="KW-1185">Reference proteome</keyword>
<feature type="transmembrane region" description="Helical" evidence="6">
    <location>
        <begin position="173"/>
        <end position="196"/>
    </location>
</feature>
<evidence type="ECO:0000256" key="1">
    <source>
        <dbReference type="ARBA" id="ARBA00004141"/>
    </source>
</evidence>
<keyword evidence="3 6" id="KW-1133">Transmembrane helix</keyword>
<dbReference type="SUPFAM" id="SSF103473">
    <property type="entry name" value="MFS general substrate transporter"/>
    <property type="match status" value="1"/>
</dbReference>
<reference evidence="8 9" key="1">
    <citation type="journal article" date="2024" name="Front Chem Biol">
        <title>Unveiling the potential of Daldinia eschscholtzii MFLUCC 19-0629 through bioactivity and bioinformatics studies for enhanced sustainable agriculture production.</title>
        <authorList>
            <person name="Brooks S."/>
            <person name="Weaver J.A."/>
            <person name="Klomchit A."/>
            <person name="Alharthi S.A."/>
            <person name="Onlamun T."/>
            <person name="Nurani R."/>
            <person name="Vong T.K."/>
            <person name="Alberti F."/>
            <person name="Greco C."/>
        </authorList>
    </citation>
    <scope>NUCLEOTIDE SEQUENCE [LARGE SCALE GENOMIC DNA]</scope>
    <source>
        <strain evidence="8">MFLUCC 19-0629</strain>
    </source>
</reference>
<feature type="transmembrane region" description="Helical" evidence="6">
    <location>
        <begin position="260"/>
        <end position="280"/>
    </location>
</feature>
<accession>A0AAX6MZ20</accession>
<feature type="domain" description="Major facilitator superfamily (MFS) profile" evidence="7">
    <location>
        <begin position="107"/>
        <end position="494"/>
    </location>
</feature>
<feature type="transmembrane region" description="Helical" evidence="6">
    <location>
        <begin position="138"/>
        <end position="161"/>
    </location>
</feature>
<gene>
    <name evidence="8" type="ORF">Daesc_000699</name>
</gene>
<dbReference type="PANTHER" id="PTHR23514">
    <property type="entry name" value="BYPASS OF STOP CODON PROTEIN 6"/>
    <property type="match status" value="1"/>
</dbReference>
<evidence type="ECO:0000256" key="2">
    <source>
        <dbReference type="ARBA" id="ARBA00022692"/>
    </source>
</evidence>
<sequence length="498" mass="53159">MDSSLFRTLLHVESNSNLHDEHPLPIPPQRVKSRTYPAVPQQDSIELEPLRHHHNNAGTSSTPGPATPREEKDVEMSAPGTPAEPAEPAEIFEALPTLKDPSMNKYRFAACCFQSFVGGLTDSAPGALIPYMESHYNIGYSVVALIFIGNALGFIMAAPFVDQIRQRLGRARTITLAQLSMLIGYIPLICAAPFPAVAVANFFIGFGLAVQLAIGNVFCANLANSTTILGAFHGSYGIGGTVGPLVATSIVSTGAIWSRYYLLTLGLVIWNAGFSTWAFWNYEKEIGGAESNAISETSSRGIDHVPAMLITFKSKVVLLGAVFIFAYQGAEVSISGWVISFLISTRNGNPSSVGYVTSGFWAGITLGRFALSPIGSKIGEKLFVYIIVVGAAIFQLLVWLVPNIIGEAVSLAIVGLLLGPVYPCAAYVFTRNLSRREQVSGMSVISAFGSSGGAVAPFTTGLLAEAAGTFIMHPIAIGLFMVMLLCWFGQPGVRKRAE</sequence>
<dbReference type="GO" id="GO:0016020">
    <property type="term" value="C:membrane"/>
    <property type="evidence" value="ECO:0007669"/>
    <property type="project" value="UniProtKB-SubCell"/>
</dbReference>
<protein>
    <recommendedName>
        <fullName evidence="7">Major facilitator superfamily (MFS) profile domain-containing protein</fullName>
    </recommendedName>
</protein>
<name>A0AAX6MZ20_9PEZI</name>
<dbReference type="EMBL" id="JBANMG010000001">
    <property type="protein sequence ID" value="KAK6957910.1"/>
    <property type="molecule type" value="Genomic_DNA"/>
</dbReference>
<comment type="subcellular location">
    <subcellularLocation>
        <location evidence="1">Membrane</location>
        <topology evidence="1">Multi-pass membrane protein</topology>
    </subcellularLocation>
</comment>
<proteinExistence type="predicted"/>
<dbReference type="Gene3D" id="1.20.1250.20">
    <property type="entry name" value="MFS general substrate transporter like domains"/>
    <property type="match status" value="2"/>
</dbReference>
<feature type="transmembrane region" description="Helical" evidence="6">
    <location>
        <begin position="408"/>
        <end position="429"/>
    </location>
</feature>
<dbReference type="InterPro" id="IPR020846">
    <property type="entry name" value="MFS_dom"/>
</dbReference>
<dbReference type="FunFam" id="1.20.1250.20:FF:000286">
    <property type="entry name" value="MFS efflux transporter"/>
    <property type="match status" value="1"/>
</dbReference>
<dbReference type="InterPro" id="IPR036259">
    <property type="entry name" value="MFS_trans_sf"/>
</dbReference>
<feature type="transmembrane region" description="Helical" evidence="6">
    <location>
        <begin position="383"/>
        <end position="402"/>
    </location>
</feature>
<organism evidence="8 9">
    <name type="scientific">Daldinia eschscholtzii</name>
    <dbReference type="NCBI Taxonomy" id="292717"/>
    <lineage>
        <taxon>Eukaryota</taxon>
        <taxon>Fungi</taxon>
        <taxon>Dikarya</taxon>
        <taxon>Ascomycota</taxon>
        <taxon>Pezizomycotina</taxon>
        <taxon>Sordariomycetes</taxon>
        <taxon>Xylariomycetidae</taxon>
        <taxon>Xylariales</taxon>
        <taxon>Hypoxylaceae</taxon>
        <taxon>Daldinia</taxon>
    </lineage>
</organism>
<dbReference type="FunFam" id="1.20.1250.20:FF:000308">
    <property type="entry name" value="MFS efflux transporter"/>
    <property type="match status" value="1"/>
</dbReference>
<keyword evidence="4 6" id="KW-0472">Membrane</keyword>
<dbReference type="PANTHER" id="PTHR23514:SF6">
    <property type="entry name" value="MAJOR FACILITATOR SUPERFAMILY (MFS) PROFILE DOMAIN-CONTAINING PROTEIN"/>
    <property type="match status" value="1"/>
</dbReference>
<evidence type="ECO:0000313" key="8">
    <source>
        <dbReference type="EMBL" id="KAK6957910.1"/>
    </source>
</evidence>
<evidence type="ECO:0000259" key="7">
    <source>
        <dbReference type="PROSITE" id="PS50850"/>
    </source>
</evidence>
<dbReference type="Pfam" id="PF07690">
    <property type="entry name" value="MFS_1"/>
    <property type="match status" value="1"/>
</dbReference>
<dbReference type="InterPro" id="IPR011701">
    <property type="entry name" value="MFS"/>
</dbReference>
<feature type="transmembrane region" description="Helical" evidence="6">
    <location>
        <begin position="352"/>
        <end position="371"/>
    </location>
</feature>
<feature type="transmembrane region" description="Helical" evidence="6">
    <location>
        <begin position="235"/>
        <end position="254"/>
    </location>
</feature>
<dbReference type="AlphaFoldDB" id="A0AAX6MZ20"/>
<dbReference type="GO" id="GO:0022857">
    <property type="term" value="F:transmembrane transporter activity"/>
    <property type="evidence" value="ECO:0007669"/>
    <property type="project" value="InterPro"/>
</dbReference>
<evidence type="ECO:0000256" key="4">
    <source>
        <dbReference type="ARBA" id="ARBA00023136"/>
    </source>
</evidence>
<feature type="transmembrane region" description="Helical" evidence="6">
    <location>
        <begin position="202"/>
        <end position="223"/>
    </location>
</feature>
<evidence type="ECO:0000256" key="3">
    <source>
        <dbReference type="ARBA" id="ARBA00022989"/>
    </source>
</evidence>
<evidence type="ECO:0000313" key="9">
    <source>
        <dbReference type="Proteomes" id="UP001369815"/>
    </source>
</evidence>
<comment type="caution">
    <text evidence="8">The sequence shown here is derived from an EMBL/GenBank/DDBJ whole genome shotgun (WGS) entry which is preliminary data.</text>
</comment>
<keyword evidence="2 6" id="KW-0812">Transmembrane</keyword>
<evidence type="ECO:0000256" key="6">
    <source>
        <dbReference type="SAM" id="Phobius"/>
    </source>
</evidence>
<evidence type="ECO:0000256" key="5">
    <source>
        <dbReference type="SAM" id="MobiDB-lite"/>
    </source>
</evidence>
<feature type="transmembrane region" description="Helical" evidence="6">
    <location>
        <begin position="316"/>
        <end position="340"/>
    </location>
</feature>
<dbReference type="PROSITE" id="PS50850">
    <property type="entry name" value="MFS"/>
    <property type="match status" value="1"/>
</dbReference>
<feature type="transmembrane region" description="Helical" evidence="6">
    <location>
        <begin position="441"/>
        <end position="464"/>
    </location>
</feature>